<dbReference type="Pfam" id="PF13556">
    <property type="entry name" value="HTH_30"/>
    <property type="match status" value="1"/>
</dbReference>
<proteinExistence type="predicted"/>
<reference evidence="2" key="1">
    <citation type="journal article" date="2021" name="PeerJ">
        <title>Extensive microbial diversity within the chicken gut microbiome revealed by metagenomics and culture.</title>
        <authorList>
            <person name="Gilroy R."/>
            <person name="Ravi A."/>
            <person name="Getino M."/>
            <person name="Pursley I."/>
            <person name="Horton D.L."/>
            <person name="Alikhan N.F."/>
            <person name="Baker D."/>
            <person name="Gharbi K."/>
            <person name="Hall N."/>
            <person name="Watson M."/>
            <person name="Adriaenssens E.M."/>
            <person name="Foster-Nyarko E."/>
            <person name="Jarju S."/>
            <person name="Secka A."/>
            <person name="Antonio M."/>
            <person name="Oren A."/>
            <person name="Chaudhuri R.R."/>
            <person name="La Ragione R."/>
            <person name="Hildebrand F."/>
            <person name="Pallen M.J."/>
        </authorList>
    </citation>
    <scope>NUCLEOTIDE SEQUENCE</scope>
    <source>
        <strain evidence="2">CHK195-9823</strain>
    </source>
</reference>
<name>A0A9D1PFL5_9FIRM</name>
<dbReference type="InterPro" id="IPR025736">
    <property type="entry name" value="PucR_C-HTH_dom"/>
</dbReference>
<dbReference type="Gene3D" id="1.10.10.2840">
    <property type="entry name" value="PucR C-terminal helix-turn-helix domain"/>
    <property type="match status" value="1"/>
</dbReference>
<feature type="domain" description="PucR C-terminal helix-turn-helix" evidence="1">
    <location>
        <begin position="437"/>
        <end position="494"/>
    </location>
</feature>
<gene>
    <name evidence="2" type="ORF">H9747_10715</name>
</gene>
<dbReference type="PANTHER" id="PTHR33744">
    <property type="entry name" value="CARBOHYDRATE DIACID REGULATOR"/>
    <property type="match status" value="1"/>
</dbReference>
<protein>
    <submittedName>
        <fullName evidence="2">Helix-turn-helix domain-containing protein</fullName>
    </submittedName>
</protein>
<dbReference type="Proteomes" id="UP000886814">
    <property type="component" value="Unassembled WGS sequence"/>
</dbReference>
<evidence type="ECO:0000313" key="3">
    <source>
        <dbReference type="Proteomes" id="UP000886814"/>
    </source>
</evidence>
<dbReference type="InterPro" id="IPR042070">
    <property type="entry name" value="PucR_C-HTH_sf"/>
</dbReference>
<accession>A0A9D1PFL5</accession>
<sequence>MKQNLTILFDNLKKHIPAALSGVPDQELHLCRPEYYLEDSREFKKDHLYIIQGEQLPRRAVVEKGSALICVGDSVYLPFYQERMGLILLTERVDYFRLFNMITEIYDRYDSWSEELGEILETTASIQEMVACSRKIFENPMFVLNSDFHYLVHSDHPDLALTSLEETDREGKDLSPDNFWKFIDHHEMSTQIKEPMLINLLDTSTLNVNLFENNQYIGCLTIDYQNRSYQDSDKILALCLARRLESALKKYSANLTTEKNALCQAVKDLLQGYQSSLYQKRILDTARFHEEHICLKIVFDSQLTALPVTYLCNAMESSFKGGLFFSYDGGIVGIIQDLSPDEIEKSLCASIQSKHFHAGISDVFKDVDRVKLYYLQACAALENGQMFHPRKSFYYFQDYALTELLINALGNLPIELYYSEGLKRLLKHDQNSSVSYIDTLRTYLDNNMSITKTTRLLYINRSTFLERLTRIKRELNSDLQNAEERLMLQIILKAMELNQKIQDHDEK</sequence>
<comment type="caution">
    <text evidence="2">The sequence shown here is derived from an EMBL/GenBank/DDBJ whole genome shotgun (WGS) entry which is preliminary data.</text>
</comment>
<reference evidence="2" key="2">
    <citation type="submission" date="2021-04" db="EMBL/GenBank/DDBJ databases">
        <authorList>
            <person name="Gilroy R."/>
        </authorList>
    </citation>
    <scope>NUCLEOTIDE SEQUENCE</scope>
    <source>
        <strain evidence="2">CHK195-9823</strain>
    </source>
</reference>
<evidence type="ECO:0000259" key="1">
    <source>
        <dbReference type="Pfam" id="PF13556"/>
    </source>
</evidence>
<organism evidence="2 3">
    <name type="scientific">Candidatus Blautia stercorigallinarum</name>
    <dbReference type="NCBI Taxonomy" id="2838501"/>
    <lineage>
        <taxon>Bacteria</taxon>
        <taxon>Bacillati</taxon>
        <taxon>Bacillota</taxon>
        <taxon>Clostridia</taxon>
        <taxon>Lachnospirales</taxon>
        <taxon>Lachnospiraceae</taxon>
        <taxon>Blautia</taxon>
    </lineage>
</organism>
<evidence type="ECO:0000313" key="2">
    <source>
        <dbReference type="EMBL" id="HIV39447.1"/>
    </source>
</evidence>
<dbReference type="AlphaFoldDB" id="A0A9D1PFL5"/>
<dbReference type="EMBL" id="DXIQ01000070">
    <property type="protein sequence ID" value="HIV39447.1"/>
    <property type="molecule type" value="Genomic_DNA"/>
</dbReference>
<dbReference type="PANTHER" id="PTHR33744:SF15">
    <property type="entry name" value="CARBOHYDRATE DIACID REGULATOR"/>
    <property type="match status" value="1"/>
</dbReference>
<dbReference type="InterPro" id="IPR051448">
    <property type="entry name" value="CdaR-like_regulators"/>
</dbReference>